<organism evidence="1 2">
    <name type="scientific">Botryotinia calthae</name>
    <dbReference type="NCBI Taxonomy" id="38488"/>
    <lineage>
        <taxon>Eukaryota</taxon>
        <taxon>Fungi</taxon>
        <taxon>Dikarya</taxon>
        <taxon>Ascomycota</taxon>
        <taxon>Pezizomycotina</taxon>
        <taxon>Leotiomycetes</taxon>
        <taxon>Helotiales</taxon>
        <taxon>Sclerotiniaceae</taxon>
        <taxon>Botryotinia</taxon>
    </lineage>
</organism>
<evidence type="ECO:0000313" key="2">
    <source>
        <dbReference type="Proteomes" id="UP000297299"/>
    </source>
</evidence>
<reference evidence="1 2" key="1">
    <citation type="submission" date="2017-11" db="EMBL/GenBank/DDBJ databases">
        <title>Comparative genomics of Botrytis spp.</title>
        <authorList>
            <person name="Valero-Jimenez C.A."/>
            <person name="Tapia P."/>
            <person name="Veloso J."/>
            <person name="Silva-Moreno E."/>
            <person name="Staats M."/>
            <person name="Valdes J.H."/>
            <person name="Van Kan J.A.L."/>
        </authorList>
    </citation>
    <scope>NUCLEOTIDE SEQUENCE [LARGE SCALE GENOMIC DNA]</scope>
    <source>
        <strain evidence="1 2">MUCL2830</strain>
    </source>
</reference>
<dbReference type="AlphaFoldDB" id="A0A4Y8CTQ0"/>
<name>A0A4Y8CTQ0_9HELO</name>
<evidence type="ECO:0000313" key="1">
    <source>
        <dbReference type="EMBL" id="TEY42654.1"/>
    </source>
</evidence>
<protein>
    <submittedName>
        <fullName evidence="1">Uncharacterized protein</fullName>
    </submittedName>
</protein>
<comment type="caution">
    <text evidence="1">The sequence shown here is derived from an EMBL/GenBank/DDBJ whole genome shotgun (WGS) entry which is preliminary data.</text>
</comment>
<sequence>MGNQENESSITTEAGLISYLNDVFFQNATRDEIVGRSHRPMGSVGWWEVPDRSNSFTLIARKAAFYKLPRTPSLT</sequence>
<dbReference type="Proteomes" id="UP000297299">
    <property type="component" value="Unassembled WGS sequence"/>
</dbReference>
<proteinExistence type="predicted"/>
<dbReference type="EMBL" id="PHWZ01000386">
    <property type="protein sequence ID" value="TEY42654.1"/>
    <property type="molecule type" value="Genomic_DNA"/>
</dbReference>
<keyword evidence="2" id="KW-1185">Reference proteome</keyword>
<accession>A0A4Y8CTQ0</accession>
<gene>
    <name evidence="1" type="ORF">BOTCAL_0387g00080</name>
</gene>